<reference evidence="1" key="1">
    <citation type="submission" date="2018-05" db="EMBL/GenBank/DDBJ databases">
        <title>Draft genome of Mucuna pruriens seed.</title>
        <authorList>
            <person name="Nnadi N.E."/>
            <person name="Vos R."/>
            <person name="Hasami M.H."/>
            <person name="Devisetty U.K."/>
            <person name="Aguiy J.C."/>
        </authorList>
    </citation>
    <scope>NUCLEOTIDE SEQUENCE [LARGE SCALE GENOMIC DNA]</scope>
    <source>
        <strain evidence="1">JCA_2017</strain>
    </source>
</reference>
<feature type="non-terminal residue" evidence="1">
    <location>
        <position position="1"/>
    </location>
</feature>
<dbReference type="OrthoDB" id="1389923at2759"/>
<name>A0A371G5H6_MUCPR</name>
<comment type="caution">
    <text evidence="1">The sequence shown here is derived from an EMBL/GenBank/DDBJ whole genome shotgun (WGS) entry which is preliminary data.</text>
</comment>
<accession>A0A371G5H6</accession>
<keyword evidence="2" id="KW-1185">Reference proteome</keyword>
<dbReference type="AlphaFoldDB" id="A0A371G5H6"/>
<gene>
    <name evidence="1" type="ORF">CR513_32933</name>
</gene>
<sequence>MTHYKKKVVVLEEISGKRNFFIMSINFKDLDSNVNSYEDKGENWKFLIFNMPKKMANYKRSRRLYLDCILFYVVCKGYMTSVRENPELKLNDIREKTQKKWNTGITKVKAFMARNRVKNMVDGSFKEQYIRIYHYTH</sequence>
<evidence type="ECO:0000313" key="2">
    <source>
        <dbReference type="Proteomes" id="UP000257109"/>
    </source>
</evidence>
<protein>
    <submittedName>
        <fullName evidence="1">Uncharacterized protein</fullName>
    </submittedName>
</protein>
<proteinExistence type="predicted"/>
<dbReference type="Proteomes" id="UP000257109">
    <property type="component" value="Unassembled WGS sequence"/>
</dbReference>
<evidence type="ECO:0000313" key="1">
    <source>
        <dbReference type="EMBL" id="RDX85820.1"/>
    </source>
</evidence>
<organism evidence="1 2">
    <name type="scientific">Mucuna pruriens</name>
    <name type="common">Velvet bean</name>
    <name type="synonym">Dolichos pruriens</name>
    <dbReference type="NCBI Taxonomy" id="157652"/>
    <lineage>
        <taxon>Eukaryota</taxon>
        <taxon>Viridiplantae</taxon>
        <taxon>Streptophyta</taxon>
        <taxon>Embryophyta</taxon>
        <taxon>Tracheophyta</taxon>
        <taxon>Spermatophyta</taxon>
        <taxon>Magnoliopsida</taxon>
        <taxon>eudicotyledons</taxon>
        <taxon>Gunneridae</taxon>
        <taxon>Pentapetalae</taxon>
        <taxon>rosids</taxon>
        <taxon>fabids</taxon>
        <taxon>Fabales</taxon>
        <taxon>Fabaceae</taxon>
        <taxon>Papilionoideae</taxon>
        <taxon>50 kb inversion clade</taxon>
        <taxon>NPAAA clade</taxon>
        <taxon>indigoferoid/millettioid clade</taxon>
        <taxon>Phaseoleae</taxon>
        <taxon>Mucuna</taxon>
    </lineage>
</organism>
<dbReference type="EMBL" id="QJKJ01006692">
    <property type="protein sequence ID" value="RDX85820.1"/>
    <property type="molecule type" value="Genomic_DNA"/>
</dbReference>